<gene>
    <name evidence="2" type="ORF">DICPUDRAFT_151909</name>
</gene>
<sequence length="76" mass="8151">MNIESPTINFLSSIGIIISLVVTASMGIVAIYFLVSANCSGENTNTSVNSRCIKTTMCILIAVYLLSLFASIFLLK</sequence>
<dbReference type="InParanoid" id="F0ZK24"/>
<dbReference type="Proteomes" id="UP000001064">
    <property type="component" value="Unassembled WGS sequence"/>
</dbReference>
<dbReference type="GeneID" id="10500949"/>
<keyword evidence="1" id="KW-0812">Transmembrane</keyword>
<dbReference type="RefSeq" id="XP_003287771.1">
    <property type="nucleotide sequence ID" value="XM_003287723.1"/>
</dbReference>
<reference evidence="3" key="1">
    <citation type="journal article" date="2011" name="Genome Biol.">
        <title>Comparative genomics of the social amoebae Dictyostelium discoideum and Dictyostelium purpureum.</title>
        <authorList>
            <consortium name="US DOE Joint Genome Institute (JGI-PGF)"/>
            <person name="Sucgang R."/>
            <person name="Kuo A."/>
            <person name="Tian X."/>
            <person name="Salerno W."/>
            <person name="Parikh A."/>
            <person name="Feasley C.L."/>
            <person name="Dalin E."/>
            <person name="Tu H."/>
            <person name="Huang E."/>
            <person name="Barry K."/>
            <person name="Lindquist E."/>
            <person name="Shapiro H."/>
            <person name="Bruce D."/>
            <person name="Schmutz J."/>
            <person name="Salamov A."/>
            <person name="Fey P."/>
            <person name="Gaudet P."/>
            <person name="Anjard C."/>
            <person name="Babu M.M."/>
            <person name="Basu S."/>
            <person name="Bushmanova Y."/>
            <person name="van der Wel H."/>
            <person name="Katoh-Kurasawa M."/>
            <person name="Dinh C."/>
            <person name="Coutinho P.M."/>
            <person name="Saito T."/>
            <person name="Elias M."/>
            <person name="Schaap P."/>
            <person name="Kay R.R."/>
            <person name="Henrissat B."/>
            <person name="Eichinger L."/>
            <person name="Rivero F."/>
            <person name="Putnam N.H."/>
            <person name="West C.M."/>
            <person name="Loomis W.F."/>
            <person name="Chisholm R.L."/>
            <person name="Shaulsky G."/>
            <person name="Strassmann J.E."/>
            <person name="Queller D.C."/>
            <person name="Kuspa A."/>
            <person name="Grigoriev I.V."/>
        </authorList>
    </citation>
    <scope>NUCLEOTIDE SEQUENCE [LARGE SCALE GENOMIC DNA]</scope>
    <source>
        <strain evidence="3">QSDP1</strain>
    </source>
</reference>
<dbReference type="VEuPathDB" id="AmoebaDB:DICPUDRAFT_151909"/>
<accession>F0ZK24</accession>
<dbReference type="EMBL" id="GL871050">
    <property type="protein sequence ID" value="EGC35715.1"/>
    <property type="molecule type" value="Genomic_DNA"/>
</dbReference>
<organism evidence="2 3">
    <name type="scientific">Dictyostelium purpureum</name>
    <name type="common">Slime mold</name>
    <dbReference type="NCBI Taxonomy" id="5786"/>
    <lineage>
        <taxon>Eukaryota</taxon>
        <taxon>Amoebozoa</taxon>
        <taxon>Evosea</taxon>
        <taxon>Eumycetozoa</taxon>
        <taxon>Dictyostelia</taxon>
        <taxon>Dictyosteliales</taxon>
        <taxon>Dictyosteliaceae</taxon>
        <taxon>Dictyostelium</taxon>
    </lineage>
</organism>
<keyword evidence="3" id="KW-1185">Reference proteome</keyword>
<feature type="transmembrane region" description="Helical" evidence="1">
    <location>
        <begin position="12"/>
        <end position="35"/>
    </location>
</feature>
<evidence type="ECO:0000256" key="1">
    <source>
        <dbReference type="SAM" id="Phobius"/>
    </source>
</evidence>
<keyword evidence="1" id="KW-1133">Transmembrane helix</keyword>
<evidence type="ECO:0000313" key="2">
    <source>
        <dbReference type="EMBL" id="EGC35715.1"/>
    </source>
</evidence>
<feature type="transmembrane region" description="Helical" evidence="1">
    <location>
        <begin position="56"/>
        <end position="75"/>
    </location>
</feature>
<name>F0ZK24_DICPU</name>
<dbReference type="AlphaFoldDB" id="F0ZK24"/>
<keyword evidence="1" id="KW-0472">Membrane</keyword>
<dbReference type="KEGG" id="dpp:DICPUDRAFT_151909"/>
<proteinExistence type="predicted"/>
<evidence type="ECO:0000313" key="3">
    <source>
        <dbReference type="Proteomes" id="UP000001064"/>
    </source>
</evidence>
<protein>
    <submittedName>
        <fullName evidence="2">Uncharacterized protein</fullName>
    </submittedName>
</protein>